<keyword evidence="3" id="KW-0963">Cytoplasm</keyword>
<dbReference type="PRINTS" id="PR00411">
    <property type="entry name" value="PNDRDTASEI"/>
</dbReference>
<sequence>MSDNNFDLIVIGAGPGGYHAAIRGAQLGLTVAIVEKDDGSGIGGLGGVCLNWGCIPSKSLLKNAELLNQMKNPEKWGFNFKDFSADMSKAVDRSRKVSKKLTQGIDYLLKKNKIFLIKGSATLKSSTSVNVNDDTFGAKNIIIATGARPRSLPDLEIDKEIILSSREALELRNKPETLAIIGASAIGCEFAYYFNAYGTEVTLFEIMDRIVPKEDEEISKELQRHFRKQGINTNTATHINKVTKSATQITLEFENSGEKKVSTFDKVLLGVGIKPNSDNLGIETLGININKNGFIEIDEYMRTNVNGVFAIGDVTGKLPLAHVAFDQGIIAAEFVAGKNPEGIDDYQQIPRCTYSSPQIASIGITEEEAKIKGINYLIG</sequence>
<dbReference type="GO" id="GO:0050660">
    <property type="term" value="F:flavin adenine dinucleotide binding"/>
    <property type="evidence" value="ECO:0007669"/>
    <property type="project" value="InterPro"/>
</dbReference>
<reference evidence="11" key="1">
    <citation type="submission" date="2018-05" db="EMBL/GenBank/DDBJ databases">
        <authorList>
            <person name="Lanie J.A."/>
            <person name="Ng W.-L."/>
            <person name="Kazmierczak K.M."/>
            <person name="Andrzejewski T.M."/>
            <person name="Davidsen T.M."/>
            <person name="Wayne K.J."/>
            <person name="Tettelin H."/>
            <person name="Glass J.I."/>
            <person name="Rusch D."/>
            <person name="Podicherti R."/>
            <person name="Tsui H.-C.T."/>
            <person name="Winkler M.E."/>
        </authorList>
    </citation>
    <scope>NUCLEOTIDE SEQUENCE</scope>
</reference>
<name>A0A382HHG9_9ZZZZ</name>
<evidence type="ECO:0000313" key="11">
    <source>
        <dbReference type="EMBL" id="SVB86726.1"/>
    </source>
</evidence>
<evidence type="ECO:0000256" key="2">
    <source>
        <dbReference type="ARBA" id="ARBA00007532"/>
    </source>
</evidence>
<evidence type="ECO:0000256" key="4">
    <source>
        <dbReference type="ARBA" id="ARBA00022630"/>
    </source>
</evidence>
<dbReference type="PANTHER" id="PTHR22912">
    <property type="entry name" value="DISULFIDE OXIDOREDUCTASE"/>
    <property type="match status" value="1"/>
</dbReference>
<dbReference type="InterPro" id="IPR016156">
    <property type="entry name" value="FAD/NAD-linked_Rdtase_dimer_sf"/>
</dbReference>
<evidence type="ECO:0000256" key="8">
    <source>
        <dbReference type="ARBA" id="ARBA00023157"/>
    </source>
</evidence>
<proteinExistence type="inferred from homology"/>
<dbReference type="SUPFAM" id="SSF55424">
    <property type="entry name" value="FAD/NAD-linked reductases, dimerisation (C-terminal) domain"/>
    <property type="match status" value="1"/>
</dbReference>
<dbReference type="InterPro" id="IPR012999">
    <property type="entry name" value="Pyr_OxRdtase_I_AS"/>
</dbReference>
<keyword evidence="5" id="KW-0274">FAD</keyword>
<keyword evidence="6" id="KW-0560">Oxidoreductase</keyword>
<keyword evidence="7" id="KW-0520">NAD</keyword>
<dbReference type="NCBIfam" id="TIGR01350">
    <property type="entry name" value="lipoamide_DH"/>
    <property type="match status" value="1"/>
</dbReference>
<evidence type="ECO:0000256" key="6">
    <source>
        <dbReference type="ARBA" id="ARBA00023002"/>
    </source>
</evidence>
<comment type="cofactor">
    <cofactor evidence="1">
        <name>FAD</name>
        <dbReference type="ChEBI" id="CHEBI:57692"/>
    </cofactor>
</comment>
<organism evidence="11">
    <name type="scientific">marine metagenome</name>
    <dbReference type="NCBI Taxonomy" id="408172"/>
    <lineage>
        <taxon>unclassified sequences</taxon>
        <taxon>metagenomes</taxon>
        <taxon>ecological metagenomes</taxon>
    </lineage>
</organism>
<evidence type="ECO:0000256" key="1">
    <source>
        <dbReference type="ARBA" id="ARBA00001974"/>
    </source>
</evidence>
<dbReference type="GO" id="GO:0006103">
    <property type="term" value="P:2-oxoglutarate metabolic process"/>
    <property type="evidence" value="ECO:0007669"/>
    <property type="project" value="TreeGrafter"/>
</dbReference>
<evidence type="ECO:0000256" key="5">
    <source>
        <dbReference type="ARBA" id="ARBA00022827"/>
    </source>
</evidence>
<dbReference type="InterPro" id="IPR036188">
    <property type="entry name" value="FAD/NAD-bd_sf"/>
</dbReference>
<protein>
    <recommendedName>
        <fullName evidence="10">FAD/NAD(P)-binding domain-containing protein</fullName>
    </recommendedName>
</protein>
<dbReference type="Gene3D" id="3.50.50.60">
    <property type="entry name" value="FAD/NAD(P)-binding domain"/>
    <property type="match status" value="1"/>
</dbReference>
<accession>A0A382HHG9</accession>
<dbReference type="InterPro" id="IPR050151">
    <property type="entry name" value="Class-I_Pyr_Nuc-Dis_Oxidored"/>
</dbReference>
<keyword evidence="9" id="KW-0676">Redox-active center</keyword>
<dbReference type="EMBL" id="UINC01061296">
    <property type="protein sequence ID" value="SVB86726.1"/>
    <property type="molecule type" value="Genomic_DNA"/>
</dbReference>
<dbReference type="InterPro" id="IPR023753">
    <property type="entry name" value="FAD/NAD-binding_dom"/>
</dbReference>
<dbReference type="PROSITE" id="PS00076">
    <property type="entry name" value="PYRIDINE_REDOX_1"/>
    <property type="match status" value="1"/>
</dbReference>
<keyword evidence="4" id="KW-0285">Flavoprotein</keyword>
<evidence type="ECO:0000256" key="9">
    <source>
        <dbReference type="ARBA" id="ARBA00023284"/>
    </source>
</evidence>
<feature type="domain" description="FAD/NAD(P)-binding" evidence="10">
    <location>
        <begin position="6"/>
        <end position="328"/>
    </location>
</feature>
<evidence type="ECO:0000256" key="3">
    <source>
        <dbReference type="ARBA" id="ARBA00022490"/>
    </source>
</evidence>
<feature type="non-terminal residue" evidence="11">
    <location>
        <position position="379"/>
    </location>
</feature>
<feature type="non-terminal residue" evidence="11">
    <location>
        <position position="1"/>
    </location>
</feature>
<keyword evidence="8" id="KW-1015">Disulfide bond</keyword>
<dbReference type="SUPFAM" id="SSF51905">
    <property type="entry name" value="FAD/NAD(P)-binding domain"/>
    <property type="match status" value="1"/>
</dbReference>
<dbReference type="PANTHER" id="PTHR22912:SF217">
    <property type="entry name" value="DIHYDROLIPOYL DEHYDROGENASE"/>
    <property type="match status" value="1"/>
</dbReference>
<dbReference type="InterPro" id="IPR006258">
    <property type="entry name" value="Lipoamide_DH"/>
</dbReference>
<dbReference type="GO" id="GO:0004148">
    <property type="term" value="F:dihydrolipoyl dehydrogenase (NADH) activity"/>
    <property type="evidence" value="ECO:0007669"/>
    <property type="project" value="InterPro"/>
</dbReference>
<comment type="similarity">
    <text evidence="2">Belongs to the class-I pyridine nucleotide-disulfide oxidoreductase family.</text>
</comment>
<dbReference type="Pfam" id="PF07992">
    <property type="entry name" value="Pyr_redox_2"/>
    <property type="match status" value="1"/>
</dbReference>
<dbReference type="PRINTS" id="PR00368">
    <property type="entry name" value="FADPNR"/>
</dbReference>
<evidence type="ECO:0000256" key="7">
    <source>
        <dbReference type="ARBA" id="ARBA00023027"/>
    </source>
</evidence>
<dbReference type="AlphaFoldDB" id="A0A382HHG9"/>
<gene>
    <name evidence="11" type="ORF">METZ01_LOCUS239580</name>
</gene>
<evidence type="ECO:0000259" key="10">
    <source>
        <dbReference type="Pfam" id="PF07992"/>
    </source>
</evidence>